<keyword evidence="1 5" id="KW-0489">Methyltransferase</keyword>
<evidence type="ECO:0000256" key="1">
    <source>
        <dbReference type="ARBA" id="ARBA00022603"/>
    </source>
</evidence>
<protein>
    <submittedName>
        <fullName evidence="5">Chemotaxis protein methyltransferase CheR</fullName>
        <ecNumber evidence="5">2.1.1.80</ecNumber>
    </submittedName>
</protein>
<dbReference type="InterPro" id="IPR000780">
    <property type="entry name" value="CheR_MeTrfase"/>
</dbReference>
<dbReference type="InterPro" id="IPR029063">
    <property type="entry name" value="SAM-dependent_MTases_sf"/>
</dbReference>
<dbReference type="CDD" id="cd02440">
    <property type="entry name" value="AdoMet_MTases"/>
    <property type="match status" value="1"/>
</dbReference>
<dbReference type="Proteomes" id="UP000541535">
    <property type="component" value="Unassembled WGS sequence"/>
</dbReference>
<evidence type="ECO:0000313" key="5">
    <source>
        <dbReference type="EMBL" id="MBB3121765.1"/>
    </source>
</evidence>
<dbReference type="PRINTS" id="PR00996">
    <property type="entry name" value="CHERMTFRASE"/>
</dbReference>
<keyword evidence="2 5" id="KW-0808">Transferase</keyword>
<dbReference type="EC" id="2.1.1.80" evidence="5"/>
<proteinExistence type="predicted"/>
<dbReference type="InterPro" id="IPR050903">
    <property type="entry name" value="Bact_Chemotaxis_MeTrfase"/>
</dbReference>
<dbReference type="Pfam" id="PF01739">
    <property type="entry name" value="CheR"/>
    <property type="match status" value="1"/>
</dbReference>
<dbReference type="SMART" id="SM00138">
    <property type="entry name" value="MeTrc"/>
    <property type="match status" value="1"/>
</dbReference>
<accession>A0A7W5BF57</accession>
<name>A0A7W5BF57_9BURK</name>
<dbReference type="PANTHER" id="PTHR24422">
    <property type="entry name" value="CHEMOTAXIS PROTEIN METHYLTRANSFERASE"/>
    <property type="match status" value="1"/>
</dbReference>
<evidence type="ECO:0000256" key="3">
    <source>
        <dbReference type="ARBA" id="ARBA00022691"/>
    </source>
</evidence>
<keyword evidence="6" id="KW-1185">Reference proteome</keyword>
<evidence type="ECO:0000259" key="4">
    <source>
        <dbReference type="PROSITE" id="PS50123"/>
    </source>
</evidence>
<dbReference type="InterPro" id="IPR011990">
    <property type="entry name" value="TPR-like_helical_dom_sf"/>
</dbReference>
<comment type="caution">
    <text evidence="5">The sequence shown here is derived from an EMBL/GenBank/DDBJ whole genome shotgun (WGS) entry which is preliminary data.</text>
</comment>
<dbReference type="Gene3D" id="1.25.40.10">
    <property type="entry name" value="Tetratricopeptide repeat domain"/>
    <property type="match status" value="1"/>
</dbReference>
<dbReference type="InterPro" id="IPR022642">
    <property type="entry name" value="CheR_C"/>
</dbReference>
<dbReference type="EMBL" id="JACHXD010000019">
    <property type="protein sequence ID" value="MBB3121765.1"/>
    <property type="molecule type" value="Genomic_DNA"/>
</dbReference>
<evidence type="ECO:0000256" key="2">
    <source>
        <dbReference type="ARBA" id="ARBA00022679"/>
    </source>
</evidence>
<dbReference type="PROSITE" id="PS50123">
    <property type="entry name" value="CHER"/>
    <property type="match status" value="1"/>
</dbReference>
<feature type="domain" description="CheR-type methyltransferase" evidence="4">
    <location>
        <begin position="1"/>
        <end position="273"/>
    </location>
</feature>
<keyword evidence="3" id="KW-0949">S-adenosyl-L-methionine</keyword>
<reference evidence="5 6" key="1">
    <citation type="submission" date="2020-08" db="EMBL/GenBank/DDBJ databases">
        <title>Genomic Encyclopedia of Type Strains, Phase III (KMG-III): the genomes of soil and plant-associated and newly described type strains.</title>
        <authorList>
            <person name="Whitman W."/>
        </authorList>
    </citation>
    <scope>NUCLEOTIDE SEQUENCE [LARGE SCALE GENOMIC DNA]</scope>
    <source>
        <strain evidence="5 6">CECT 8897</strain>
    </source>
</reference>
<dbReference type="AlphaFoldDB" id="A0A7W5BF57"/>
<dbReference type="RefSeq" id="WP_183443450.1">
    <property type="nucleotide sequence ID" value="NZ_JACHXD010000019.1"/>
</dbReference>
<dbReference type="Gene3D" id="3.40.50.150">
    <property type="entry name" value="Vaccinia Virus protein VP39"/>
    <property type="match status" value="1"/>
</dbReference>
<dbReference type="PANTHER" id="PTHR24422:SF19">
    <property type="entry name" value="CHEMOTAXIS PROTEIN METHYLTRANSFERASE"/>
    <property type="match status" value="1"/>
</dbReference>
<dbReference type="SUPFAM" id="SSF53335">
    <property type="entry name" value="S-adenosyl-L-methionine-dependent methyltransferases"/>
    <property type="match status" value="1"/>
</dbReference>
<gene>
    <name evidence="5" type="ORF">FHS03_004857</name>
</gene>
<dbReference type="GO" id="GO:0032259">
    <property type="term" value="P:methylation"/>
    <property type="evidence" value="ECO:0007669"/>
    <property type="project" value="UniProtKB-KW"/>
</dbReference>
<organism evidence="5 6">
    <name type="scientific">Pseudoduganella violacea</name>
    <dbReference type="NCBI Taxonomy" id="1715466"/>
    <lineage>
        <taxon>Bacteria</taxon>
        <taxon>Pseudomonadati</taxon>
        <taxon>Pseudomonadota</taxon>
        <taxon>Betaproteobacteria</taxon>
        <taxon>Burkholderiales</taxon>
        <taxon>Oxalobacteraceae</taxon>
        <taxon>Telluria group</taxon>
        <taxon>Pseudoduganella</taxon>
    </lineage>
</organism>
<dbReference type="InterPro" id="IPR019734">
    <property type="entry name" value="TPR_rpt"/>
</dbReference>
<evidence type="ECO:0000313" key="6">
    <source>
        <dbReference type="Proteomes" id="UP000541535"/>
    </source>
</evidence>
<sequence length="500" mass="54520">MNADPTAAQVLQFRDLIAQRLGLQFDDTRLAQLARVLNLHAGGNSAAYLSMLGSASNSAEALHRLAADLTVTETYFYRNAEQIDAFVDLAMPSCWQAHLDGSPVRVLSAGCASGEEPYTLAIAVREAAGLGAHSLALRAVDANPAMLVKAARARYAAWSLRELPPEIQARWFVRDGEMQALKESVRRSVRFEQRNLAQDDEALWGAGRYDIVFCRNVLMYFTLEQVKAAVARIAASLVPGGYLFLGHAETLRGVSSDFHLCHSHATFYYQRRQLATAEEVAPAVPLTISTRALQGTPLDDFARWGEVIDRASQRIHALTATPLTAPPGEGKPAQPDLRHALMCLHKEQFEQTLTQINQLPPAYADDPDVLLLKAVSLSQSGALVLAQDVCQRLLARDELNAGAHYVKALCKEEEGACAEALECYRSAAYLDPGFALARLHIGLLERRMGDMAAARHDLAQALMLLQHEDPARLLLFGGGFPRSALIGLCQAELAAFGEEA</sequence>
<dbReference type="SUPFAM" id="SSF48452">
    <property type="entry name" value="TPR-like"/>
    <property type="match status" value="1"/>
</dbReference>
<dbReference type="GO" id="GO:0008983">
    <property type="term" value="F:protein-glutamate O-methyltransferase activity"/>
    <property type="evidence" value="ECO:0007669"/>
    <property type="project" value="UniProtKB-EC"/>
</dbReference>
<dbReference type="SMART" id="SM00028">
    <property type="entry name" value="TPR"/>
    <property type="match status" value="3"/>
</dbReference>